<accession>A0AAJ2LS01</accession>
<evidence type="ECO:0000256" key="2">
    <source>
        <dbReference type="ARBA" id="ARBA00022801"/>
    </source>
</evidence>
<dbReference type="PANTHER" id="PTHR10655">
    <property type="entry name" value="LYSOPHOSPHOLIPASE-RELATED"/>
    <property type="match status" value="1"/>
</dbReference>
<organism evidence="4 5">
    <name type="scientific">Rhizobium hidalgonense</name>
    <dbReference type="NCBI Taxonomy" id="1538159"/>
    <lineage>
        <taxon>Bacteria</taxon>
        <taxon>Pseudomonadati</taxon>
        <taxon>Pseudomonadota</taxon>
        <taxon>Alphaproteobacteria</taxon>
        <taxon>Hyphomicrobiales</taxon>
        <taxon>Rhizobiaceae</taxon>
        <taxon>Rhizobium/Agrobacterium group</taxon>
        <taxon>Rhizobium</taxon>
    </lineage>
</organism>
<dbReference type="AlphaFoldDB" id="A0AAJ2LS01"/>
<feature type="non-terminal residue" evidence="4">
    <location>
        <position position="138"/>
    </location>
</feature>
<evidence type="ECO:0000256" key="1">
    <source>
        <dbReference type="ARBA" id="ARBA00006499"/>
    </source>
</evidence>
<dbReference type="EMBL" id="JAVLSF010000740">
    <property type="protein sequence ID" value="MDR9778366.1"/>
    <property type="molecule type" value="Genomic_DNA"/>
</dbReference>
<feature type="domain" description="Phospholipase/carboxylesterase/thioesterase" evidence="3">
    <location>
        <begin position="2"/>
        <end position="132"/>
    </location>
</feature>
<proteinExistence type="inferred from homology"/>
<comment type="similarity">
    <text evidence="1">Belongs to the AB hydrolase superfamily. AB hydrolase 2 family.</text>
</comment>
<dbReference type="PANTHER" id="PTHR10655:SF17">
    <property type="entry name" value="LYSOPHOSPHOLIPASE-LIKE PROTEIN 1"/>
    <property type="match status" value="1"/>
</dbReference>
<dbReference type="GO" id="GO:0016787">
    <property type="term" value="F:hydrolase activity"/>
    <property type="evidence" value="ECO:0007669"/>
    <property type="project" value="UniProtKB-KW"/>
</dbReference>
<sequence>MAVTVNAGYVMPAWYDILEMNALGRKVDHAGIVASVAHIAALIKQQNALGIPSSHIFLAGFSQGGAIAYQAALTYPERLAGVIALSTYIPDPAQLEVAFNPLQSQLPVFAAHGLFDNVVAPTLGKQAFELVTRLGCST</sequence>
<gene>
    <name evidence="4" type="ORF">RJJ65_38150</name>
</gene>
<protein>
    <submittedName>
        <fullName evidence="4">Alpha/beta fold hydrolase</fullName>
    </submittedName>
</protein>
<reference evidence="4" key="1">
    <citation type="submission" date="2023-04" db="EMBL/GenBank/DDBJ databases">
        <title>Genomic characterization of faba bean (Vicia faba) microsymbionts in Mexican soils.</title>
        <authorList>
            <person name="Rivera Orduna F.N."/>
            <person name="Guevara-Luna J."/>
            <person name="Yan J."/>
            <person name="Arroyo-Herrera I."/>
            <person name="Li Y."/>
            <person name="Vasquez-Murrieta M.S."/>
            <person name="Wang E.T."/>
        </authorList>
    </citation>
    <scope>NUCLEOTIDE SEQUENCE</scope>
    <source>
        <strain evidence="4">CH26</strain>
    </source>
</reference>
<dbReference type="InterPro" id="IPR050565">
    <property type="entry name" value="LYPA1-2/EST-like"/>
</dbReference>
<keyword evidence="2 4" id="KW-0378">Hydrolase</keyword>
<evidence type="ECO:0000259" key="3">
    <source>
        <dbReference type="Pfam" id="PF02230"/>
    </source>
</evidence>
<dbReference type="Gene3D" id="3.40.50.1820">
    <property type="entry name" value="alpha/beta hydrolase"/>
    <property type="match status" value="1"/>
</dbReference>
<dbReference type="Proteomes" id="UP001268610">
    <property type="component" value="Unassembled WGS sequence"/>
</dbReference>
<name>A0AAJ2LS01_9HYPH</name>
<dbReference type="InterPro" id="IPR003140">
    <property type="entry name" value="PLipase/COase/thioEstase"/>
</dbReference>
<comment type="caution">
    <text evidence="4">The sequence shown here is derived from an EMBL/GenBank/DDBJ whole genome shotgun (WGS) entry which is preliminary data.</text>
</comment>
<dbReference type="RefSeq" id="WP_310866441.1">
    <property type="nucleotide sequence ID" value="NZ_JAVLSF010000740.1"/>
</dbReference>
<evidence type="ECO:0000313" key="5">
    <source>
        <dbReference type="Proteomes" id="UP001268610"/>
    </source>
</evidence>
<dbReference type="InterPro" id="IPR029058">
    <property type="entry name" value="AB_hydrolase_fold"/>
</dbReference>
<dbReference type="Pfam" id="PF02230">
    <property type="entry name" value="Abhydrolase_2"/>
    <property type="match status" value="1"/>
</dbReference>
<dbReference type="SUPFAM" id="SSF53474">
    <property type="entry name" value="alpha/beta-Hydrolases"/>
    <property type="match status" value="1"/>
</dbReference>
<evidence type="ECO:0000313" key="4">
    <source>
        <dbReference type="EMBL" id="MDR9778366.1"/>
    </source>
</evidence>